<organism evidence="3 4">
    <name type="scientific">Actinomadura namibiensis</name>
    <dbReference type="NCBI Taxonomy" id="182080"/>
    <lineage>
        <taxon>Bacteria</taxon>
        <taxon>Bacillati</taxon>
        <taxon>Actinomycetota</taxon>
        <taxon>Actinomycetes</taxon>
        <taxon>Streptosporangiales</taxon>
        <taxon>Thermomonosporaceae</taxon>
        <taxon>Actinomadura</taxon>
    </lineage>
</organism>
<proteinExistence type="predicted"/>
<evidence type="ECO:0000256" key="1">
    <source>
        <dbReference type="ARBA" id="ARBA00023125"/>
    </source>
</evidence>
<keyword evidence="4" id="KW-1185">Reference proteome</keyword>
<feature type="domain" description="Lsr2 DNA-binding" evidence="2">
    <location>
        <begin position="64"/>
        <end position="97"/>
    </location>
</feature>
<evidence type="ECO:0000313" key="3">
    <source>
        <dbReference type="EMBL" id="MBA8952960.1"/>
    </source>
</evidence>
<dbReference type="InterPro" id="IPR055370">
    <property type="entry name" value="Lsr2_DNA-bd"/>
</dbReference>
<sequence>MGTDEADKVLEYFVLAEQLTGVRLTLDLLEQACYSTGIVAVSKHAREQGWSWTDPAPTPDELAARDSDIRAWAESRGIGVTERGRIPSNVVGLYDAARLDRPQELKRDHPSEE</sequence>
<protein>
    <recommendedName>
        <fullName evidence="2">Lsr2 DNA-binding domain-containing protein</fullName>
    </recommendedName>
</protein>
<dbReference type="Pfam" id="PF23359">
    <property type="entry name" value="Lsr2_DNA-bd"/>
    <property type="match status" value="1"/>
</dbReference>
<evidence type="ECO:0000259" key="2">
    <source>
        <dbReference type="Pfam" id="PF23359"/>
    </source>
</evidence>
<dbReference type="AlphaFoldDB" id="A0A7W3QMV8"/>
<gene>
    <name evidence="3" type="ORF">HNR61_004606</name>
</gene>
<dbReference type="InterPro" id="IPR036625">
    <property type="entry name" value="E3-bd_dom_sf"/>
</dbReference>
<dbReference type="Gene3D" id="4.10.320.10">
    <property type="entry name" value="E3-binding domain"/>
    <property type="match status" value="1"/>
</dbReference>
<reference evidence="3 4" key="1">
    <citation type="submission" date="2020-08" db="EMBL/GenBank/DDBJ databases">
        <title>Genomic Encyclopedia of Type Strains, Phase IV (KMG-IV): sequencing the most valuable type-strain genomes for metagenomic binning, comparative biology and taxonomic classification.</title>
        <authorList>
            <person name="Goeker M."/>
        </authorList>
    </citation>
    <scope>NUCLEOTIDE SEQUENCE [LARGE SCALE GENOMIC DNA]</scope>
    <source>
        <strain evidence="3 4">DSM 44197</strain>
    </source>
</reference>
<dbReference type="GO" id="GO:0016746">
    <property type="term" value="F:acyltransferase activity"/>
    <property type="evidence" value="ECO:0007669"/>
    <property type="project" value="InterPro"/>
</dbReference>
<keyword evidence="1" id="KW-0238">DNA-binding</keyword>
<accession>A0A7W3QMV8</accession>
<dbReference type="EMBL" id="JACJIA010000005">
    <property type="protein sequence ID" value="MBA8952960.1"/>
    <property type="molecule type" value="Genomic_DNA"/>
</dbReference>
<dbReference type="InterPro" id="IPR045592">
    <property type="entry name" value="DUF6461"/>
</dbReference>
<dbReference type="Proteomes" id="UP000572680">
    <property type="component" value="Unassembled WGS sequence"/>
</dbReference>
<name>A0A7W3QMV8_ACTNM</name>
<dbReference type="GO" id="GO:0003677">
    <property type="term" value="F:DNA binding"/>
    <property type="evidence" value="ECO:0007669"/>
    <property type="project" value="UniProtKB-KW"/>
</dbReference>
<comment type="caution">
    <text evidence="3">The sequence shown here is derived from an EMBL/GenBank/DDBJ whole genome shotgun (WGS) entry which is preliminary data.</text>
</comment>
<evidence type="ECO:0000313" key="4">
    <source>
        <dbReference type="Proteomes" id="UP000572680"/>
    </source>
</evidence>
<dbReference type="Pfam" id="PF20062">
    <property type="entry name" value="DUF6461"/>
    <property type="match status" value="1"/>
</dbReference>